<sequence length="73" mass="7781">MKKATLVIKGDLISLGRIAPAREGGGNLVCNVSEKTLESIDISTATVIEGTIQVDNFLYNGFVVVTGQTWAKK</sequence>
<organism evidence="1">
    <name type="scientific">Myoviridae sp. ctByu2</name>
    <dbReference type="NCBI Taxonomy" id="2827668"/>
    <lineage>
        <taxon>Viruses</taxon>
        <taxon>Duplodnaviria</taxon>
        <taxon>Heunggongvirae</taxon>
        <taxon>Uroviricota</taxon>
        <taxon>Caudoviricetes</taxon>
    </lineage>
</organism>
<protein>
    <submittedName>
        <fullName evidence="1">Uncharacterized protein</fullName>
    </submittedName>
</protein>
<reference evidence="1" key="1">
    <citation type="journal article" date="2021" name="Proc. Natl. Acad. Sci. U.S.A.">
        <title>A Catalog of Tens of Thousands of Viruses from Human Metagenomes Reveals Hidden Associations with Chronic Diseases.</title>
        <authorList>
            <person name="Tisza M.J."/>
            <person name="Buck C.B."/>
        </authorList>
    </citation>
    <scope>NUCLEOTIDE SEQUENCE</scope>
    <source>
        <strain evidence="1">CtByu2</strain>
    </source>
</reference>
<name>A0A8S5SA15_9CAUD</name>
<proteinExistence type="predicted"/>
<evidence type="ECO:0000313" key="1">
    <source>
        <dbReference type="EMBL" id="DAF47659.1"/>
    </source>
</evidence>
<accession>A0A8S5SA15</accession>
<dbReference type="EMBL" id="BK032557">
    <property type="protein sequence ID" value="DAF47659.1"/>
    <property type="molecule type" value="Genomic_DNA"/>
</dbReference>